<sequence>MLLSFSTLELFANGNPFTLRLLADIEDLGKKLAGEREAFKALQVQLSASRAHADQLSTEKASLEEQLREALRERAELTNRGSLHREYEDELTRSELANDANASSEISQQMRDEFADAMEKVRTTTKLKNSLEEEMAQLKNEVVELQREVTSLRLNEANANLLVSEAKQKIDLYNELELDWQKKQLSMSEKIEELSEELEQAKARTQSEEVDALRKELAFTHSIIADQRRKEAALLEKIAALNSLPAEAITADAHRLSFGHREEKPRMYCDICEEFDQHETEDCPKQVSEEEAQPVTKKTPPPPREYCDYCEDLPNHKKDKGNERQAPNHHPNRTYMERSCFSAAMGDRTHMSTKRGVVRTSYSVTAGRDAGAAGILPAPLLMRLQRDSAYSWAVFGRIFASLDGLFAITLKKTL</sequence>
<dbReference type="EMBL" id="JARK01000281">
    <property type="protein sequence ID" value="EYC39015.1"/>
    <property type="molecule type" value="Genomic_DNA"/>
</dbReference>
<feature type="coiled-coil region" evidence="6">
    <location>
        <begin position="46"/>
        <end position="80"/>
    </location>
</feature>
<organism evidence="9 10">
    <name type="scientific">Ancylostoma ceylanicum</name>
    <dbReference type="NCBI Taxonomy" id="53326"/>
    <lineage>
        <taxon>Eukaryota</taxon>
        <taxon>Metazoa</taxon>
        <taxon>Ecdysozoa</taxon>
        <taxon>Nematoda</taxon>
        <taxon>Chromadorea</taxon>
        <taxon>Rhabditida</taxon>
        <taxon>Rhabditina</taxon>
        <taxon>Rhabditomorpha</taxon>
        <taxon>Strongyloidea</taxon>
        <taxon>Ancylostomatidae</taxon>
        <taxon>Ancylostomatinae</taxon>
        <taxon>Ancylostoma</taxon>
    </lineage>
</organism>
<feature type="coiled-coil region" evidence="6">
    <location>
        <begin position="121"/>
        <end position="155"/>
    </location>
</feature>
<comment type="caution">
    <text evidence="9">The sequence shown here is derived from an EMBL/GenBank/DDBJ whole genome shotgun (WGS) entry which is preliminary data.</text>
</comment>
<feature type="domain" description="CLIP1 zinc knuckle" evidence="8">
    <location>
        <begin position="266"/>
        <end position="283"/>
    </location>
</feature>
<dbReference type="Proteomes" id="UP000024635">
    <property type="component" value="Unassembled WGS sequence"/>
</dbReference>
<reference evidence="10" key="1">
    <citation type="journal article" date="2015" name="Nat. Genet.">
        <title>The genome and transcriptome of the zoonotic hookworm Ancylostoma ceylanicum identify infection-specific gene families.</title>
        <authorList>
            <person name="Schwarz E.M."/>
            <person name="Hu Y."/>
            <person name="Antoshechkin I."/>
            <person name="Miller M.M."/>
            <person name="Sternberg P.W."/>
            <person name="Aroian R.V."/>
        </authorList>
    </citation>
    <scope>NUCLEOTIDE SEQUENCE</scope>
    <source>
        <strain evidence="10">HY135</strain>
    </source>
</reference>
<keyword evidence="4 6" id="KW-0175">Coiled coil</keyword>
<feature type="coiled-coil region" evidence="6">
    <location>
        <begin position="184"/>
        <end position="211"/>
    </location>
</feature>
<gene>
    <name evidence="9" type="primary">Acey_s0681.g1484</name>
    <name evidence="9" type="ORF">Y032_0681g1484</name>
</gene>
<dbReference type="Pfam" id="PF16641">
    <property type="entry name" value="CLIP1_ZNF"/>
    <property type="match status" value="1"/>
</dbReference>
<name>A0A016WHC0_9BILA</name>
<evidence type="ECO:0000313" key="9">
    <source>
        <dbReference type="EMBL" id="EYC39015.1"/>
    </source>
</evidence>
<keyword evidence="5" id="KW-0206">Cytoskeleton</keyword>
<comment type="subcellular location">
    <subcellularLocation>
        <location evidence="1">Cytoplasm</location>
        <location evidence="1">Cytoskeleton</location>
    </subcellularLocation>
</comment>
<protein>
    <recommendedName>
        <fullName evidence="8">CLIP1 zinc knuckle domain-containing protein</fullName>
    </recommendedName>
</protein>
<feature type="region of interest" description="Disordered" evidence="7">
    <location>
        <begin position="280"/>
        <end position="303"/>
    </location>
</feature>
<dbReference type="GO" id="GO:0005874">
    <property type="term" value="C:microtubule"/>
    <property type="evidence" value="ECO:0007669"/>
    <property type="project" value="UniProtKB-KW"/>
</dbReference>
<evidence type="ECO:0000256" key="5">
    <source>
        <dbReference type="ARBA" id="ARBA00023212"/>
    </source>
</evidence>
<keyword evidence="3" id="KW-0493">Microtubule</keyword>
<feature type="region of interest" description="Disordered" evidence="7">
    <location>
        <begin position="88"/>
        <end position="107"/>
    </location>
</feature>
<evidence type="ECO:0000313" key="10">
    <source>
        <dbReference type="Proteomes" id="UP000024635"/>
    </source>
</evidence>
<evidence type="ECO:0000256" key="6">
    <source>
        <dbReference type="SAM" id="Coils"/>
    </source>
</evidence>
<evidence type="ECO:0000256" key="7">
    <source>
        <dbReference type="SAM" id="MobiDB-lite"/>
    </source>
</evidence>
<evidence type="ECO:0000256" key="3">
    <source>
        <dbReference type="ARBA" id="ARBA00022701"/>
    </source>
</evidence>
<proteinExistence type="predicted"/>
<keyword evidence="10" id="KW-1185">Reference proteome</keyword>
<evidence type="ECO:0000256" key="2">
    <source>
        <dbReference type="ARBA" id="ARBA00022490"/>
    </source>
</evidence>
<keyword evidence="2" id="KW-0963">Cytoplasm</keyword>
<dbReference type="AlphaFoldDB" id="A0A016WHC0"/>
<dbReference type="STRING" id="53326.A0A016WHC0"/>
<evidence type="ECO:0000256" key="4">
    <source>
        <dbReference type="ARBA" id="ARBA00023054"/>
    </source>
</evidence>
<dbReference type="OrthoDB" id="5412539at2759"/>
<dbReference type="InterPro" id="IPR032108">
    <property type="entry name" value="CLIP1_ZNF"/>
</dbReference>
<evidence type="ECO:0000259" key="8">
    <source>
        <dbReference type="Pfam" id="PF16641"/>
    </source>
</evidence>
<evidence type="ECO:0000256" key="1">
    <source>
        <dbReference type="ARBA" id="ARBA00004245"/>
    </source>
</evidence>
<accession>A0A016WHC0</accession>